<comment type="caution">
    <text evidence="2">The sequence shown here is derived from an EMBL/GenBank/DDBJ whole genome shotgun (WGS) entry which is preliminary data.</text>
</comment>
<evidence type="ECO:0000313" key="3">
    <source>
        <dbReference type="Proteomes" id="UP000253490"/>
    </source>
</evidence>
<dbReference type="AlphaFoldDB" id="A0A366HXH6"/>
<proteinExistence type="predicted"/>
<dbReference type="Proteomes" id="UP000253490">
    <property type="component" value="Unassembled WGS sequence"/>
</dbReference>
<organism evidence="2 3">
    <name type="scientific">Alkalibaculum bacchi</name>
    <dbReference type="NCBI Taxonomy" id="645887"/>
    <lineage>
        <taxon>Bacteria</taxon>
        <taxon>Bacillati</taxon>
        <taxon>Bacillota</taxon>
        <taxon>Clostridia</taxon>
        <taxon>Eubacteriales</taxon>
        <taxon>Eubacteriaceae</taxon>
        <taxon>Alkalibaculum</taxon>
    </lineage>
</organism>
<gene>
    <name evidence="2" type="ORF">DES36_1328</name>
</gene>
<evidence type="ECO:0000313" key="2">
    <source>
        <dbReference type="EMBL" id="RBP57165.1"/>
    </source>
</evidence>
<protein>
    <submittedName>
        <fullName evidence="2">Uncharacterized protein</fullName>
    </submittedName>
</protein>
<dbReference type="RefSeq" id="WP_113921899.1">
    <property type="nucleotide sequence ID" value="NZ_QNRX01000032.1"/>
</dbReference>
<accession>A0A366HXH6</accession>
<sequence length="138" mass="16148">MTRSIEKEVELLLKRQSVGSEKTPENELSLVERLEEELKKKKQEAKKALKEKKEAEAKKLGMEILKEYEVSNLEELKKVLLPSNVESNSELDPALVSEISSWIKKLDLWETDMHSNKINYKEFYPTVNELFKKIIKVK</sequence>
<name>A0A366HXH6_9FIRM</name>
<reference evidence="2 3" key="1">
    <citation type="submission" date="2018-06" db="EMBL/GenBank/DDBJ databases">
        <title>Genomic Encyclopedia of Type Strains, Phase IV (KMG-IV): sequencing the most valuable type-strain genomes for metagenomic binning, comparative biology and taxonomic classification.</title>
        <authorList>
            <person name="Goeker M."/>
        </authorList>
    </citation>
    <scope>NUCLEOTIDE SEQUENCE [LARGE SCALE GENOMIC DNA]</scope>
    <source>
        <strain evidence="2 3">DSM 22112</strain>
    </source>
</reference>
<dbReference type="EMBL" id="QNRX01000032">
    <property type="protein sequence ID" value="RBP57165.1"/>
    <property type="molecule type" value="Genomic_DNA"/>
</dbReference>
<evidence type="ECO:0000256" key="1">
    <source>
        <dbReference type="SAM" id="Coils"/>
    </source>
</evidence>
<keyword evidence="3" id="KW-1185">Reference proteome</keyword>
<keyword evidence="1" id="KW-0175">Coiled coil</keyword>
<feature type="coiled-coil region" evidence="1">
    <location>
        <begin position="28"/>
        <end position="59"/>
    </location>
</feature>